<evidence type="ECO:0000313" key="2">
    <source>
        <dbReference type="Proteomes" id="UP000670152"/>
    </source>
</evidence>
<comment type="caution">
    <text evidence="1">The sequence shown here is derived from an EMBL/GenBank/DDBJ whole genome shotgun (WGS) entry which is preliminary data.</text>
</comment>
<feature type="non-terminal residue" evidence="1">
    <location>
        <position position="1"/>
    </location>
</feature>
<dbReference type="Proteomes" id="UP000670152">
    <property type="component" value="Unassembled WGS sequence"/>
</dbReference>
<keyword evidence="2" id="KW-1185">Reference proteome</keyword>
<accession>A0A836K546</accession>
<dbReference type="PANTHER" id="PTHR46060">
    <property type="entry name" value="MARINER MOS1 TRANSPOSASE-LIKE PROTEIN"/>
    <property type="match status" value="1"/>
</dbReference>
<dbReference type="AlphaFoldDB" id="A0A836K546"/>
<protein>
    <submittedName>
        <fullName evidence="1">SETMR methyltransferase</fullName>
    </submittedName>
</protein>
<dbReference type="GO" id="GO:0032259">
    <property type="term" value="P:methylation"/>
    <property type="evidence" value="ECO:0007669"/>
    <property type="project" value="UniProtKB-KW"/>
</dbReference>
<feature type="non-terminal residue" evidence="1">
    <location>
        <position position="302"/>
    </location>
</feature>
<keyword evidence="1" id="KW-0808">Transferase</keyword>
<dbReference type="PANTHER" id="PTHR46060:SF1">
    <property type="entry name" value="MARINER MOS1 TRANSPOSASE-LIKE PROTEIN"/>
    <property type="match status" value="1"/>
</dbReference>
<reference evidence="1 2" key="1">
    <citation type="submission" date="2020-02" db="EMBL/GenBank/DDBJ databases">
        <title>Relaxed selection underlies rapid genomic changes in the transitions from sociality to social parasitism in ants.</title>
        <authorList>
            <person name="Bi X."/>
        </authorList>
    </citation>
    <scope>NUCLEOTIDE SEQUENCE [LARGE SCALE GENOMIC DNA]</scope>
    <source>
        <strain evidence="1">BGI-DK2014b</strain>
        <tissue evidence="1">Whole body</tissue>
    </source>
</reference>
<dbReference type="OrthoDB" id="10017160at2759"/>
<dbReference type="Gene3D" id="1.10.10.1450">
    <property type="match status" value="1"/>
</dbReference>
<dbReference type="EMBL" id="JAANIB010002011">
    <property type="protein sequence ID" value="KAG5342013.1"/>
    <property type="molecule type" value="Genomic_DNA"/>
</dbReference>
<dbReference type="InterPro" id="IPR052709">
    <property type="entry name" value="Transposase-MT_Hybrid"/>
</dbReference>
<dbReference type="GO" id="GO:0008168">
    <property type="term" value="F:methyltransferase activity"/>
    <property type="evidence" value="ECO:0007669"/>
    <property type="project" value="UniProtKB-KW"/>
</dbReference>
<dbReference type="Gene3D" id="3.30.420.10">
    <property type="entry name" value="Ribonuclease H-like superfamily/Ribonuclease H"/>
    <property type="match status" value="1"/>
</dbReference>
<dbReference type="GO" id="GO:0003676">
    <property type="term" value="F:nucleic acid binding"/>
    <property type="evidence" value="ECO:0007669"/>
    <property type="project" value="InterPro"/>
</dbReference>
<proteinExistence type="predicted"/>
<dbReference type="InterPro" id="IPR036397">
    <property type="entry name" value="RNaseH_sf"/>
</dbReference>
<sequence>MLVEIYDDTAPTDKSCREWFRRFKDGDLYGYREEVFNANVHKILKKHDANHYSTYPTLKTSMVERFNRTLKNDVPLIDIIMAILASKIDIVLNKFNSLSNLPKAESHIKDSFQLINRLAVDCINDNHNVLFYYRYVDDLCTAVSVSKMDSFLSTFNSFHPRLQFTVEVEDNSLNFLDVSIIIKDNHLIFDARGIIHIDYCFRHQDNAWVHTCPASMAKFNEFCELLPHPAYSPDLAPCDYFLFPNLKKWFGGKRFTTRKQLIAETEAYFKGLDKSYYLDGLKKLENCWSYKLVKAISCVDPS</sequence>
<keyword evidence="1" id="KW-0489">Methyltransferase</keyword>
<organism evidence="1 2">
    <name type="scientific">Acromyrmex heyeri</name>
    <dbReference type="NCBI Taxonomy" id="230685"/>
    <lineage>
        <taxon>Eukaryota</taxon>
        <taxon>Metazoa</taxon>
        <taxon>Ecdysozoa</taxon>
        <taxon>Arthropoda</taxon>
        <taxon>Hexapoda</taxon>
        <taxon>Insecta</taxon>
        <taxon>Pterygota</taxon>
        <taxon>Neoptera</taxon>
        <taxon>Endopterygota</taxon>
        <taxon>Hymenoptera</taxon>
        <taxon>Apocrita</taxon>
        <taxon>Aculeata</taxon>
        <taxon>Formicoidea</taxon>
        <taxon>Formicidae</taxon>
        <taxon>Myrmicinae</taxon>
        <taxon>Acromyrmex</taxon>
    </lineage>
</organism>
<gene>
    <name evidence="1" type="primary">Setmar_149</name>
    <name evidence="1" type="ORF">G6Z77_0006205</name>
</gene>
<evidence type="ECO:0000313" key="1">
    <source>
        <dbReference type="EMBL" id="KAG5342013.1"/>
    </source>
</evidence>
<name>A0A836K546_9HYME</name>